<name>A0A6S6PI27_ACEAC</name>
<accession>A0A6S6PI27</accession>
<evidence type="ECO:0000256" key="1">
    <source>
        <dbReference type="SAM" id="Coils"/>
    </source>
</evidence>
<evidence type="ECO:0000313" key="3">
    <source>
        <dbReference type="EMBL" id="BCI67428.1"/>
    </source>
</evidence>
<feature type="coiled-coil region" evidence="1">
    <location>
        <begin position="68"/>
        <end position="95"/>
    </location>
</feature>
<evidence type="ECO:0000256" key="2">
    <source>
        <dbReference type="SAM" id="MobiDB-lite"/>
    </source>
</evidence>
<keyword evidence="1" id="KW-0175">Coiled coil</keyword>
<reference evidence="3 4" key="1">
    <citation type="submission" date="2020-07" db="EMBL/GenBank/DDBJ databases">
        <title>Complete Genome Sequence of an acetic acid bacterium, Acetobacter aceti JCM20276.</title>
        <authorList>
            <person name="Hirose Y."/>
            <person name="Mihara H."/>
        </authorList>
    </citation>
    <scope>NUCLEOTIDE SEQUENCE [LARGE SCALE GENOMIC DNA]</scope>
    <source>
        <strain evidence="3 4">JCM20276</strain>
    </source>
</reference>
<organism evidence="3 4">
    <name type="scientific">Acetobacter aceti</name>
    <dbReference type="NCBI Taxonomy" id="435"/>
    <lineage>
        <taxon>Bacteria</taxon>
        <taxon>Pseudomonadati</taxon>
        <taxon>Pseudomonadota</taxon>
        <taxon>Alphaproteobacteria</taxon>
        <taxon>Acetobacterales</taxon>
        <taxon>Acetobacteraceae</taxon>
        <taxon>Acetobacter</taxon>
        <taxon>Acetobacter subgen. Acetobacter</taxon>
    </lineage>
</organism>
<protein>
    <submittedName>
        <fullName evidence="3">Uncharacterized protein</fullName>
    </submittedName>
</protein>
<feature type="region of interest" description="Disordered" evidence="2">
    <location>
        <begin position="1"/>
        <end position="29"/>
    </location>
</feature>
<proteinExistence type="predicted"/>
<dbReference type="Proteomes" id="UP000515220">
    <property type="component" value="Chromosome"/>
</dbReference>
<evidence type="ECO:0000313" key="4">
    <source>
        <dbReference type="Proteomes" id="UP000515220"/>
    </source>
</evidence>
<dbReference type="AlphaFoldDB" id="A0A6S6PI27"/>
<sequence>MVRPLIKGDGTTLSSSEKNKRYRQKKQKENQEFLRSLVKRVDFRPETREFVELTEDNPEYHSFWFETSDYLEWRLKLLENRKEQTNDEKNEIRVLNKILQDIYPDVFR</sequence>
<dbReference type="EMBL" id="AP023326">
    <property type="protein sequence ID" value="BCI67428.1"/>
    <property type="molecule type" value="Genomic_DNA"/>
</dbReference>
<gene>
    <name evidence="3" type="ORF">AAJCM20276_20520</name>
</gene>